<sequence length="189" mass="20639">MKTDPTEAARTEKILRLRVAGLSLRAIAGQVDMSHEGVAGRIRAALAELVVPVAEEYRQLETVRLDDLSREVYRVLASAGDNGELRLRAVDRLLRIGESRRKLWGLDAPEPLAVTLERRNGLEVDVVVDALTAALDVLDLGEEQAAVAVAAATARLSGEEVPRRPVVESVVERDLEDELDAFLREQGDG</sequence>
<reference evidence="2" key="1">
    <citation type="submission" date="2020-05" db="EMBL/GenBank/DDBJ databases">
        <title>Classification of alakaliphilic streptomycetes isolated from an alkaline soil next to Lonar Crater, India and a proposal for the recognition of Streptomyces alkaliterrae sp. nov.</title>
        <authorList>
            <person name="Golinska P."/>
        </authorList>
    </citation>
    <scope>NUCLEOTIDE SEQUENCE [LARGE SCALE GENOMIC DNA]</scope>
    <source>
        <strain evidence="2">OF3</strain>
    </source>
</reference>
<accession>A0A7W3WH20</accession>
<dbReference type="EMBL" id="JABJWZ010000001">
    <property type="protein sequence ID" value="MBB1251760.1"/>
    <property type="molecule type" value="Genomic_DNA"/>
</dbReference>
<dbReference type="AlphaFoldDB" id="A0A7W3WH20"/>
<protein>
    <submittedName>
        <fullName evidence="1">Uncharacterized protein</fullName>
    </submittedName>
</protein>
<proteinExistence type="predicted"/>
<name>A0A7W3WH20_9ACTN</name>
<evidence type="ECO:0000313" key="2">
    <source>
        <dbReference type="Proteomes" id="UP000525686"/>
    </source>
</evidence>
<comment type="caution">
    <text evidence="1">The sequence shown here is derived from an EMBL/GenBank/DDBJ whole genome shotgun (WGS) entry which is preliminary data.</text>
</comment>
<evidence type="ECO:0000313" key="1">
    <source>
        <dbReference type="EMBL" id="MBB1251760.1"/>
    </source>
</evidence>
<organism evidence="1 2">
    <name type="scientific">Streptomyces alkaliterrae</name>
    <dbReference type="NCBI Taxonomy" id="2213162"/>
    <lineage>
        <taxon>Bacteria</taxon>
        <taxon>Bacillati</taxon>
        <taxon>Actinomycetota</taxon>
        <taxon>Actinomycetes</taxon>
        <taxon>Kitasatosporales</taxon>
        <taxon>Streptomycetaceae</taxon>
        <taxon>Streptomyces</taxon>
    </lineage>
</organism>
<dbReference type="Proteomes" id="UP000525686">
    <property type="component" value="Unassembled WGS sequence"/>
</dbReference>
<gene>
    <name evidence="1" type="ORF">H3146_00035</name>
</gene>
<dbReference type="RefSeq" id="WP_181353130.1">
    <property type="nucleotide sequence ID" value="NZ_JABJWZ010000001.1"/>
</dbReference>